<protein>
    <submittedName>
        <fullName evidence="2">Uncharacterized protein</fullName>
    </submittedName>
</protein>
<keyword evidence="1" id="KW-0732">Signal</keyword>
<proteinExistence type="predicted"/>
<name>A0AAN9AFL3_HALRR</name>
<evidence type="ECO:0000313" key="3">
    <source>
        <dbReference type="Proteomes" id="UP001381693"/>
    </source>
</evidence>
<dbReference type="Proteomes" id="UP001381693">
    <property type="component" value="Unassembled WGS sequence"/>
</dbReference>
<reference evidence="2 3" key="1">
    <citation type="submission" date="2023-11" db="EMBL/GenBank/DDBJ databases">
        <title>Halocaridina rubra genome assembly.</title>
        <authorList>
            <person name="Smith C."/>
        </authorList>
    </citation>
    <scope>NUCLEOTIDE SEQUENCE [LARGE SCALE GENOMIC DNA]</scope>
    <source>
        <strain evidence="2">EP-1</strain>
        <tissue evidence="2">Whole</tissue>
    </source>
</reference>
<keyword evidence="3" id="KW-1185">Reference proteome</keyword>
<feature type="signal peptide" evidence="1">
    <location>
        <begin position="1"/>
        <end position="20"/>
    </location>
</feature>
<comment type="caution">
    <text evidence="2">The sequence shown here is derived from an EMBL/GenBank/DDBJ whole genome shotgun (WGS) entry which is preliminary data.</text>
</comment>
<evidence type="ECO:0000256" key="1">
    <source>
        <dbReference type="SAM" id="SignalP"/>
    </source>
</evidence>
<evidence type="ECO:0000313" key="2">
    <source>
        <dbReference type="EMBL" id="KAK7085810.1"/>
    </source>
</evidence>
<gene>
    <name evidence="2" type="ORF">SK128_013081</name>
</gene>
<feature type="chain" id="PRO_5042819173" evidence="1">
    <location>
        <begin position="21"/>
        <end position="88"/>
    </location>
</feature>
<organism evidence="2 3">
    <name type="scientific">Halocaridina rubra</name>
    <name type="common">Hawaiian red shrimp</name>
    <dbReference type="NCBI Taxonomy" id="373956"/>
    <lineage>
        <taxon>Eukaryota</taxon>
        <taxon>Metazoa</taxon>
        <taxon>Ecdysozoa</taxon>
        <taxon>Arthropoda</taxon>
        <taxon>Crustacea</taxon>
        <taxon>Multicrustacea</taxon>
        <taxon>Malacostraca</taxon>
        <taxon>Eumalacostraca</taxon>
        <taxon>Eucarida</taxon>
        <taxon>Decapoda</taxon>
        <taxon>Pleocyemata</taxon>
        <taxon>Caridea</taxon>
        <taxon>Atyoidea</taxon>
        <taxon>Atyidae</taxon>
        <taxon>Halocaridina</taxon>
    </lineage>
</organism>
<dbReference type="EMBL" id="JAXCGZ010000566">
    <property type="protein sequence ID" value="KAK7085810.1"/>
    <property type="molecule type" value="Genomic_DNA"/>
</dbReference>
<dbReference type="AlphaFoldDB" id="A0AAN9AFL3"/>
<sequence>MTKLLLVVVFAFLMLTQALASPAYGYRGYRYRRPRYHSSYPNRVVNYGVGPGSLAVHGSPYGYSGYGFGATYVAQNPGAVHIVHGALG</sequence>
<accession>A0AAN9AFL3</accession>